<evidence type="ECO:0000259" key="6">
    <source>
        <dbReference type="Pfam" id="PF02350"/>
    </source>
</evidence>
<evidence type="ECO:0000256" key="1">
    <source>
        <dbReference type="ARBA" id="ARBA00023235"/>
    </source>
</evidence>
<evidence type="ECO:0000256" key="4">
    <source>
        <dbReference type="ARBA" id="ARBA00038858"/>
    </source>
</evidence>
<proteinExistence type="inferred from homology"/>
<dbReference type="RefSeq" id="WP_008027305.1">
    <property type="nucleotide sequence ID" value="NZ_ACYY01000001.1"/>
</dbReference>
<comment type="similarity">
    <text evidence="3 5">Belongs to the UDP-N-acetylglucosamine 2-epimerase family.</text>
</comment>
<dbReference type="Gene3D" id="3.40.50.2000">
    <property type="entry name" value="Glycogen Phosphorylase B"/>
    <property type="match status" value="2"/>
</dbReference>
<gene>
    <name evidence="7" type="ORF">Rsw2DRAFT_0295</name>
</gene>
<dbReference type="InterPro" id="IPR003331">
    <property type="entry name" value="UDP_GlcNAc_Epimerase_2_dom"/>
</dbReference>
<evidence type="ECO:0000256" key="5">
    <source>
        <dbReference type="RuleBase" id="RU003513"/>
    </source>
</evidence>
<dbReference type="PANTHER" id="PTHR43174">
    <property type="entry name" value="UDP-N-ACETYLGLUCOSAMINE 2-EPIMERASE"/>
    <property type="match status" value="1"/>
</dbReference>
<dbReference type="InterPro" id="IPR029767">
    <property type="entry name" value="WecB-like"/>
</dbReference>
<dbReference type="NCBIfam" id="TIGR00236">
    <property type="entry name" value="wecB"/>
    <property type="match status" value="1"/>
</dbReference>
<reference evidence="7 8" key="1">
    <citation type="submission" date="2009-08" db="EMBL/GenBank/DDBJ databases">
        <title>The draft genome of Rhodobacter sp. SW2.</title>
        <authorList>
            <consortium name="US DOE Joint Genome Institute (JGI-PGF)"/>
            <person name="Lucas S."/>
            <person name="Copeland A."/>
            <person name="Lapidus A."/>
            <person name="Glavina del Rio T."/>
            <person name="Tice H."/>
            <person name="Bruce D."/>
            <person name="Goodwin L."/>
            <person name="Pitluck S."/>
            <person name="Larimer F."/>
            <person name="Land M.L."/>
            <person name="Hauser L."/>
            <person name="Emerson D."/>
        </authorList>
    </citation>
    <scope>NUCLEOTIDE SEQUENCE [LARGE SCALE GENOMIC DNA]</scope>
    <source>
        <strain evidence="7 8">SW2</strain>
    </source>
</reference>
<evidence type="ECO:0000256" key="2">
    <source>
        <dbReference type="ARBA" id="ARBA00036080"/>
    </source>
</evidence>
<sequence length="379" mass="41916">MIERFRVLSVFGTRPEAIKMAPVVNALSEAGDIDSRVCVTAQHREMLDQVLTLFSIHPDFDLNLMKPHQDLNDITSGVLAGLKPVLADFRPHLMLVHGDTTTTLSASLAAYYQKIPVGHVEAGLRTGNIYSPWPEEVNRKVTSAIAELHFAPTSRAKSNLIAEAVPESKIFVTGNSVIDALMDVSSRLKTDDATMSRFQDLFKLHPSKKIILVTGHRRESFGGGFDRICEALQQISRRDDVEIVFPVHLNPNVRGPIEDKLSKISNIRLVPPQDYLPFVYLMLRANIVLTDSGGVQEEAPSLGKPVLVMRETTERPEAVSAGTVRLVGTDTKCIVAEVNRLLDDDSAYRAMSIAHNPYGDGKAAARIVHAIRLWLQDNR</sequence>
<evidence type="ECO:0000256" key="3">
    <source>
        <dbReference type="ARBA" id="ARBA00038209"/>
    </source>
</evidence>
<name>C8RWW7_9RHOB</name>
<comment type="caution">
    <text evidence="7">The sequence shown here is derived from an EMBL/GenBank/DDBJ whole genome shotgun (WGS) entry which is preliminary data.</text>
</comment>
<dbReference type="EC" id="5.1.3.14" evidence="4"/>
<keyword evidence="1 5" id="KW-0413">Isomerase</keyword>
<protein>
    <recommendedName>
        <fullName evidence="4">UDP-N-acetylglucosamine 2-epimerase (non-hydrolyzing)</fullName>
        <ecNumber evidence="4">5.1.3.14</ecNumber>
    </recommendedName>
</protein>
<dbReference type="Proteomes" id="UP000010121">
    <property type="component" value="Unassembled WGS sequence"/>
</dbReference>
<dbReference type="PANTHER" id="PTHR43174:SF2">
    <property type="entry name" value="UDP-N-ACETYLGLUCOSAMINE 2-EPIMERASE"/>
    <property type="match status" value="1"/>
</dbReference>
<dbReference type="eggNOG" id="COG0381">
    <property type="taxonomic scope" value="Bacteria"/>
</dbReference>
<comment type="catalytic activity">
    <reaction evidence="2">
        <text>UDP-N-acetyl-alpha-D-glucosamine = UDP-N-acetyl-alpha-D-mannosamine</text>
        <dbReference type="Rhea" id="RHEA:17213"/>
        <dbReference type="ChEBI" id="CHEBI:57705"/>
        <dbReference type="ChEBI" id="CHEBI:68623"/>
        <dbReference type="EC" id="5.1.3.14"/>
    </reaction>
</comment>
<dbReference type="Pfam" id="PF02350">
    <property type="entry name" value="Epimerase_2"/>
    <property type="match status" value="1"/>
</dbReference>
<dbReference type="AlphaFoldDB" id="C8RWW7"/>
<dbReference type="GO" id="GO:0008761">
    <property type="term" value="F:UDP-N-acetylglucosamine 2-epimerase activity"/>
    <property type="evidence" value="ECO:0007669"/>
    <property type="project" value="UniProtKB-EC"/>
</dbReference>
<keyword evidence="8" id="KW-1185">Reference proteome</keyword>
<dbReference type="FunFam" id="3.40.50.2000:FF:000043">
    <property type="entry name" value="UDP-N-acetylglucosamine 2-epimerase"/>
    <property type="match status" value="1"/>
</dbReference>
<dbReference type="SUPFAM" id="SSF53756">
    <property type="entry name" value="UDP-Glycosyltransferase/glycogen phosphorylase"/>
    <property type="match status" value="1"/>
</dbReference>
<dbReference type="CDD" id="cd03786">
    <property type="entry name" value="GTB_UDP-GlcNAc_2-Epimerase"/>
    <property type="match status" value="1"/>
</dbReference>
<feature type="domain" description="UDP-N-acetylglucosamine 2-epimerase" evidence="6">
    <location>
        <begin position="26"/>
        <end position="371"/>
    </location>
</feature>
<organism evidence="7 8">
    <name type="scientific">Rhodobacter ferrooxidans</name>
    <dbReference type="NCBI Taxonomy" id="371731"/>
    <lineage>
        <taxon>Bacteria</taxon>
        <taxon>Pseudomonadati</taxon>
        <taxon>Pseudomonadota</taxon>
        <taxon>Alphaproteobacteria</taxon>
        <taxon>Rhodobacterales</taxon>
        <taxon>Rhodobacter group</taxon>
        <taxon>Rhodobacter</taxon>
    </lineage>
</organism>
<accession>C8RWW7</accession>
<evidence type="ECO:0000313" key="8">
    <source>
        <dbReference type="Proteomes" id="UP000010121"/>
    </source>
</evidence>
<dbReference type="EMBL" id="ACYY01000001">
    <property type="protein sequence ID" value="EEW27060.1"/>
    <property type="molecule type" value="Genomic_DNA"/>
</dbReference>
<dbReference type="STRING" id="371731.Rsw2DRAFT_0295"/>
<evidence type="ECO:0000313" key="7">
    <source>
        <dbReference type="EMBL" id="EEW27060.1"/>
    </source>
</evidence>
<dbReference type="OrthoDB" id="9803238at2"/>